<sequence>MIITPSLYVCLYTIGSICAYFVENARIPNQSVSKEGGNFSMFGVDKRMDGNRDLNLPPTWEQFCSKEDTTNPAAAFSSYRCLIDSSSSGKWNFSELRNYISTKRIKYAFYVNCKNNAQISLPYNGKSRNIVKLHVRDCLATDYFADNQNSDLNQVPDELEEYVLINVQYVISLEALNKTLHSTPENLLKSAKCGDDETLKVRIERNESYSFTGQVRNASSFWSIASKSIIEERIYPHKCIYENLYLLEESLSPYKSRYFAEVLTEQNVFPELRILNISHCDIYYIPEQFKTWEIYFPKLEYLDMSNNRIQDIMFPEGTRAVSNFSIPLLTFDVTHNDISKLSVRILERIIQSKHLFVKIEHNPLNCSCTDDMKELLRYIRNTDWNSAKYSRYRYVRDLQCHSPDRVRGRRLKDLSSSDLNCDHDLVPIIVVLSVLICFLSLGIILILRFRPTIHNPCVDHSTKTNSK</sequence>
<dbReference type="SMART" id="SM00082">
    <property type="entry name" value="LRRCT"/>
    <property type="match status" value="1"/>
</dbReference>
<feature type="domain" description="LRRCT" evidence="5">
    <location>
        <begin position="362"/>
        <end position="422"/>
    </location>
</feature>
<accession>A0A8B8DK48</accession>
<dbReference type="InterPro" id="IPR001611">
    <property type="entry name" value="Leu-rich_rpt"/>
</dbReference>
<keyword evidence="1" id="KW-0433">Leucine-rich repeat</keyword>
<protein>
    <submittedName>
        <fullName evidence="7">Uncharacterized protein LOC111127284</fullName>
    </submittedName>
</protein>
<dbReference type="GO" id="GO:0016020">
    <property type="term" value="C:membrane"/>
    <property type="evidence" value="ECO:0007669"/>
    <property type="project" value="TreeGrafter"/>
</dbReference>
<dbReference type="SUPFAM" id="SSF52058">
    <property type="entry name" value="L domain-like"/>
    <property type="match status" value="1"/>
</dbReference>
<dbReference type="PROSITE" id="PS51450">
    <property type="entry name" value="LRR"/>
    <property type="match status" value="1"/>
</dbReference>
<keyword evidence="3" id="KW-0677">Repeat</keyword>
<dbReference type="PANTHER" id="PTHR24364">
    <property type="entry name" value="LP06937P"/>
    <property type="match status" value="1"/>
</dbReference>
<evidence type="ECO:0000256" key="1">
    <source>
        <dbReference type="ARBA" id="ARBA00022614"/>
    </source>
</evidence>
<dbReference type="Pfam" id="PF00560">
    <property type="entry name" value="LRR_1"/>
    <property type="match status" value="1"/>
</dbReference>
<dbReference type="Pfam" id="PF01463">
    <property type="entry name" value="LRRCT"/>
    <property type="match status" value="1"/>
</dbReference>
<keyword evidence="6" id="KW-1185">Reference proteome</keyword>
<reference evidence="7" key="1">
    <citation type="submission" date="2025-08" db="UniProtKB">
        <authorList>
            <consortium name="RefSeq"/>
        </authorList>
    </citation>
    <scope>IDENTIFICATION</scope>
    <source>
        <tissue evidence="7">Whole sample</tissue>
    </source>
</reference>
<dbReference type="InterPro" id="IPR000483">
    <property type="entry name" value="Cys-rich_flank_reg_C"/>
</dbReference>
<keyword evidence="4" id="KW-1133">Transmembrane helix</keyword>
<dbReference type="InterPro" id="IPR032675">
    <property type="entry name" value="LRR_dom_sf"/>
</dbReference>
<keyword evidence="2" id="KW-0732">Signal</keyword>
<evidence type="ECO:0000313" key="6">
    <source>
        <dbReference type="Proteomes" id="UP000694844"/>
    </source>
</evidence>
<evidence type="ECO:0000256" key="4">
    <source>
        <dbReference type="SAM" id="Phobius"/>
    </source>
</evidence>
<name>A0A8B8DK48_CRAVI</name>
<feature type="transmembrane region" description="Helical" evidence="4">
    <location>
        <begin position="425"/>
        <end position="447"/>
    </location>
</feature>
<keyword evidence="4" id="KW-0812">Transmembrane</keyword>
<dbReference type="InterPro" id="IPR052286">
    <property type="entry name" value="Wnt_signaling_inhibitor"/>
</dbReference>
<dbReference type="AlphaFoldDB" id="A0A8B8DK48"/>
<organism evidence="6 7">
    <name type="scientific">Crassostrea virginica</name>
    <name type="common">Eastern oyster</name>
    <dbReference type="NCBI Taxonomy" id="6565"/>
    <lineage>
        <taxon>Eukaryota</taxon>
        <taxon>Metazoa</taxon>
        <taxon>Spiralia</taxon>
        <taxon>Lophotrochozoa</taxon>
        <taxon>Mollusca</taxon>
        <taxon>Bivalvia</taxon>
        <taxon>Autobranchia</taxon>
        <taxon>Pteriomorphia</taxon>
        <taxon>Ostreida</taxon>
        <taxon>Ostreoidea</taxon>
        <taxon>Ostreidae</taxon>
        <taxon>Crassostrea</taxon>
    </lineage>
</organism>
<dbReference type="GeneID" id="111127284"/>
<dbReference type="Proteomes" id="UP000694844">
    <property type="component" value="Chromosome 3"/>
</dbReference>
<evidence type="ECO:0000313" key="7">
    <source>
        <dbReference type="RefSeq" id="XP_022328095.1"/>
    </source>
</evidence>
<keyword evidence="4" id="KW-0472">Membrane</keyword>
<gene>
    <name evidence="7" type="primary">LOC111127284</name>
</gene>
<dbReference type="OrthoDB" id="1421090at2759"/>
<evidence type="ECO:0000259" key="5">
    <source>
        <dbReference type="SMART" id="SM00082"/>
    </source>
</evidence>
<dbReference type="RefSeq" id="XP_022328095.1">
    <property type="nucleotide sequence ID" value="XM_022472387.1"/>
</dbReference>
<dbReference type="PANTHER" id="PTHR24364:SF18">
    <property type="entry name" value="LP06937P"/>
    <property type="match status" value="1"/>
</dbReference>
<dbReference type="KEGG" id="cvn:111127284"/>
<dbReference type="Gene3D" id="3.80.10.10">
    <property type="entry name" value="Ribonuclease Inhibitor"/>
    <property type="match status" value="1"/>
</dbReference>
<evidence type="ECO:0000256" key="3">
    <source>
        <dbReference type="ARBA" id="ARBA00022737"/>
    </source>
</evidence>
<proteinExistence type="predicted"/>
<evidence type="ECO:0000256" key="2">
    <source>
        <dbReference type="ARBA" id="ARBA00022729"/>
    </source>
</evidence>